<protein>
    <submittedName>
        <fullName evidence="3">M81 family peptidase</fullName>
    </submittedName>
</protein>
<gene>
    <name evidence="3" type="ORF">ENT87_08850</name>
</gene>
<sequence>MQKVKILSIDIFKLRRYSMRIALGGIGHESNTFSPLHTTIEDFDVVRSDGLLEDEVARFLIDEGVEVTPTIYAWALPSGIVSRNAFLQLEGELLKALESAGRVDGVCLFLHGAMEVEGIGDGETHLLKQIREIVGWRTVVSVALDLHGNLNPQLVEYADILTAYRTAPHVDVVETRLKAAKLLLNSIKTGIKPISTIVKPPVLLPGEYVVTSIEPAASIYQSLEEIDRKLGVVDSSMLVGMAWADTPHAGASAIVVSDGKNEGEAYEAACKLAKSYWDKRREFRLEVEAGEIDEVVRIAKNSTKRPVFISDSGDNVTAGAPGDVPIAIERLLDLKVRDAVVAGIYDPEAVQLCRKAGLGGSVKTSIGGKIDRVNGYPVEVIGRVVNLIDGGAVLRVDGIDILLASRRRGWTSLDIFREFGVDPTERKIVVVKLGYLTPDFRRIAKLALIALSPGCTNLVVEKLRYERVRRPIYPLDKDFSWEP</sequence>
<evidence type="ECO:0000259" key="1">
    <source>
        <dbReference type="Pfam" id="PF07171"/>
    </source>
</evidence>
<dbReference type="AlphaFoldDB" id="A0A7J3IA44"/>
<dbReference type="EMBL" id="DTAI01000257">
    <property type="protein sequence ID" value="HGN37634.1"/>
    <property type="molecule type" value="Genomic_DNA"/>
</dbReference>
<comment type="caution">
    <text evidence="3">The sequence shown here is derived from an EMBL/GenBank/DDBJ whole genome shotgun (WGS) entry which is preliminary data.</text>
</comment>
<dbReference type="InterPro" id="IPR009197">
    <property type="entry name" value="MlrC"/>
</dbReference>
<proteinExistence type="predicted"/>
<name>A0A7J3IA44_9CREN</name>
<dbReference type="PIRSF" id="PIRSF012702">
    <property type="entry name" value="UCP012702"/>
    <property type="match status" value="1"/>
</dbReference>
<organism evidence="3">
    <name type="scientific">Ignisphaera aggregans</name>
    <dbReference type="NCBI Taxonomy" id="334771"/>
    <lineage>
        <taxon>Archaea</taxon>
        <taxon>Thermoproteota</taxon>
        <taxon>Thermoprotei</taxon>
        <taxon>Desulfurococcales</taxon>
        <taxon>Desulfurococcaceae</taxon>
        <taxon>Ignisphaera</taxon>
    </lineage>
</organism>
<dbReference type="Pfam" id="PF07364">
    <property type="entry name" value="DUF1485"/>
    <property type="match status" value="1"/>
</dbReference>
<dbReference type="Pfam" id="PF07171">
    <property type="entry name" value="MlrC_C"/>
    <property type="match status" value="1"/>
</dbReference>
<evidence type="ECO:0000259" key="2">
    <source>
        <dbReference type="Pfam" id="PF07364"/>
    </source>
</evidence>
<feature type="domain" description="Microcystin LR degradation protein MlrC C-terminal" evidence="1">
    <location>
        <begin position="309"/>
        <end position="467"/>
    </location>
</feature>
<accession>A0A7J3IA44</accession>
<dbReference type="InterPro" id="IPR015995">
    <property type="entry name" value="MlrC_N"/>
</dbReference>
<feature type="domain" description="Microcystin LR degradation protein MlrC N-terminal" evidence="2">
    <location>
        <begin position="20"/>
        <end position="299"/>
    </location>
</feature>
<dbReference type="InterPro" id="IPR010799">
    <property type="entry name" value="MlrC_C"/>
</dbReference>
<evidence type="ECO:0000313" key="3">
    <source>
        <dbReference type="EMBL" id="HGN37634.1"/>
    </source>
</evidence>
<reference evidence="3" key="1">
    <citation type="journal article" date="2020" name="mSystems">
        <title>Genome- and Community-Level Interaction Insights into Carbon Utilization and Element Cycling Functions of Hydrothermarchaeota in Hydrothermal Sediment.</title>
        <authorList>
            <person name="Zhou Z."/>
            <person name="Liu Y."/>
            <person name="Xu W."/>
            <person name="Pan J."/>
            <person name="Luo Z.H."/>
            <person name="Li M."/>
        </authorList>
    </citation>
    <scope>NUCLEOTIDE SEQUENCE [LARGE SCALE GENOMIC DNA]</scope>
    <source>
        <strain evidence="3">SpSt-618</strain>
    </source>
</reference>